<gene>
    <name evidence="1" type="ORF">XYCOK13_10320</name>
</gene>
<accession>A0A8J4H458</accession>
<name>A0A8J4H458_9BACL</name>
<evidence type="ECO:0000313" key="2">
    <source>
        <dbReference type="Proteomes" id="UP000677918"/>
    </source>
</evidence>
<reference evidence="1" key="1">
    <citation type="submission" date="2021-04" db="EMBL/GenBank/DDBJ databases">
        <title>Draft genome sequence of Xylanibacillus composti strain K13.</title>
        <authorList>
            <person name="Uke A."/>
            <person name="Chhe C."/>
            <person name="Baramee S."/>
            <person name="Kosugi A."/>
        </authorList>
    </citation>
    <scope>NUCLEOTIDE SEQUENCE</scope>
    <source>
        <strain evidence="1">K13</strain>
    </source>
</reference>
<dbReference type="Proteomes" id="UP000677918">
    <property type="component" value="Unassembled WGS sequence"/>
</dbReference>
<protein>
    <recommendedName>
        <fullName evidence="3">DUF1499 domain-containing protein</fullName>
    </recommendedName>
</protein>
<sequence length="129" mass="14817">MLKRNLAGIIRSHESTGEKARYPELKTRYYRLSKEQTWEEVVTILKKMPGYKLLHEVKSVGEIVLEKKTALGRVQDITMTLFAITPAKTAIDIYSASRGSFGDFGSNYRVIQEIFKQIDRKLAAYKESQ</sequence>
<evidence type="ECO:0000313" key="1">
    <source>
        <dbReference type="EMBL" id="GIQ68208.1"/>
    </source>
</evidence>
<proteinExistence type="predicted"/>
<dbReference type="EMBL" id="BOVK01000013">
    <property type="protein sequence ID" value="GIQ68208.1"/>
    <property type="molecule type" value="Genomic_DNA"/>
</dbReference>
<comment type="caution">
    <text evidence="1">The sequence shown here is derived from an EMBL/GenBank/DDBJ whole genome shotgun (WGS) entry which is preliminary data.</text>
</comment>
<dbReference type="Pfam" id="PF07386">
    <property type="entry name" value="DUF1499"/>
    <property type="match status" value="1"/>
</dbReference>
<dbReference type="InterPro" id="IPR010865">
    <property type="entry name" value="DUF1499"/>
</dbReference>
<keyword evidence="2" id="KW-1185">Reference proteome</keyword>
<evidence type="ECO:0008006" key="3">
    <source>
        <dbReference type="Google" id="ProtNLM"/>
    </source>
</evidence>
<dbReference type="RefSeq" id="WP_213410808.1">
    <property type="nucleotide sequence ID" value="NZ_BOVK01000013.1"/>
</dbReference>
<organism evidence="1 2">
    <name type="scientific">Xylanibacillus composti</name>
    <dbReference type="NCBI Taxonomy" id="1572762"/>
    <lineage>
        <taxon>Bacteria</taxon>
        <taxon>Bacillati</taxon>
        <taxon>Bacillota</taxon>
        <taxon>Bacilli</taxon>
        <taxon>Bacillales</taxon>
        <taxon>Paenibacillaceae</taxon>
        <taxon>Xylanibacillus</taxon>
    </lineage>
</organism>
<dbReference type="AlphaFoldDB" id="A0A8J4H458"/>